<dbReference type="EMBL" id="LN852912">
    <property type="protein sequence ID" value="CRY94371.1"/>
    <property type="molecule type" value="Genomic_DNA"/>
</dbReference>
<dbReference type="AlphaFoldDB" id="A0A0H5PX92"/>
<protein>
    <recommendedName>
        <fullName evidence="2">Antirepressor protein C-terminal domain-containing protein</fullName>
    </recommendedName>
</protein>
<keyword evidence="1" id="KW-0614">Plasmid</keyword>
<sequence length="169" mass="18692">MGFTGAKAVQFKVAYINAFNRMERLIRGGGVSAPAPALKSIERRLEALEQATGAQTADLSEVGATFLQAIRAAIESGEYYISRPYSKTAETGKQLGRRERTETVLIAKTAYKVYAEYTAHPLARLTLWSVLEQIGTIEARERDSAPMVASFKECKAGAIYIKNEKLERR</sequence>
<reference evidence="1" key="2">
    <citation type="submission" date="2015-07" db="EMBL/GenBank/DDBJ databases">
        <title>Plasmids, circular viruses and viroids from rat gut.</title>
        <authorList>
            <person name="Jorgensen T.J."/>
            <person name="Hansen M.A."/>
            <person name="Xu Z."/>
            <person name="Tabak M.A."/>
            <person name="Sorensen S.J."/>
            <person name="Hansen L.H."/>
        </authorList>
    </citation>
    <scope>NUCLEOTIDE SEQUENCE</scope>
    <source>
        <plasmid evidence="1">pRGRH0239</plasmid>
    </source>
</reference>
<geneLocation type="plasmid" evidence="1">
    <name>pRGRH0239</name>
</geneLocation>
<organism evidence="1">
    <name type="scientific">uncultured prokaryote</name>
    <dbReference type="NCBI Taxonomy" id="198431"/>
    <lineage>
        <taxon>unclassified sequences</taxon>
        <taxon>environmental samples</taxon>
    </lineage>
</organism>
<name>A0A0H5PX92_9ZZZZ</name>
<reference evidence="1" key="1">
    <citation type="submission" date="2015-06" db="EMBL/GenBank/DDBJ databases">
        <authorList>
            <person name="Joergensen T."/>
        </authorList>
    </citation>
    <scope>NUCLEOTIDE SEQUENCE</scope>
    <source>
        <plasmid evidence="1">pRGRH0239</plasmid>
    </source>
</reference>
<evidence type="ECO:0000313" key="1">
    <source>
        <dbReference type="EMBL" id="CRY94371.1"/>
    </source>
</evidence>
<proteinExistence type="predicted"/>
<accession>A0A0H5PX92</accession>
<evidence type="ECO:0008006" key="2">
    <source>
        <dbReference type="Google" id="ProtNLM"/>
    </source>
</evidence>